<dbReference type="GO" id="GO:0006108">
    <property type="term" value="P:malate metabolic process"/>
    <property type="evidence" value="ECO:0007669"/>
    <property type="project" value="TreeGrafter"/>
</dbReference>
<feature type="active site" description="Proton acceptor" evidence="1">
    <location>
        <position position="182"/>
    </location>
</feature>
<dbReference type="InterPro" id="IPR012301">
    <property type="entry name" value="Malic_N_dom"/>
</dbReference>
<protein>
    <recommendedName>
        <fullName evidence="3">Malic enzyme N-terminal domain-containing protein</fullName>
    </recommendedName>
</protein>
<evidence type="ECO:0000259" key="3">
    <source>
        <dbReference type="SMART" id="SM01274"/>
    </source>
</evidence>
<dbReference type="Proteomes" id="UP000288716">
    <property type="component" value="Unassembled WGS sequence"/>
</dbReference>
<dbReference type="InterPro" id="IPR037062">
    <property type="entry name" value="Malic_N_dom_sf"/>
</dbReference>
<dbReference type="SMART" id="SM01274">
    <property type="entry name" value="malic"/>
    <property type="match status" value="1"/>
</dbReference>
<reference evidence="4 5" key="1">
    <citation type="journal article" date="2018" name="Gigascience">
        <title>Genomes of trombidid mites reveal novel predicted allergens and laterally-transferred genes associated with secondary metabolism.</title>
        <authorList>
            <person name="Dong X."/>
            <person name="Chaisiri K."/>
            <person name="Xia D."/>
            <person name="Armstrong S.D."/>
            <person name="Fang Y."/>
            <person name="Donnelly M.J."/>
            <person name="Kadowaki T."/>
            <person name="McGarry J.W."/>
            <person name="Darby A.C."/>
            <person name="Makepeace B.L."/>
        </authorList>
    </citation>
    <scope>NUCLEOTIDE SEQUENCE [LARGE SCALE GENOMIC DNA]</scope>
    <source>
        <strain evidence="4">UoL-UT</strain>
    </source>
</reference>
<feature type="binding site" evidence="2">
    <location>
        <position position="164"/>
    </location>
    <ligand>
        <name>(S)-malate</name>
        <dbReference type="ChEBI" id="CHEBI:15589"/>
    </ligand>
</feature>
<evidence type="ECO:0000256" key="2">
    <source>
        <dbReference type="PIRSR" id="PIRSR000106-2"/>
    </source>
</evidence>
<dbReference type="AlphaFoldDB" id="A0A443S8V8"/>
<dbReference type="PANTHER" id="PTHR23406">
    <property type="entry name" value="MALIC ENZYME-RELATED"/>
    <property type="match status" value="1"/>
</dbReference>
<dbReference type="PRINTS" id="PR00072">
    <property type="entry name" value="MALOXRDTASE"/>
</dbReference>
<evidence type="ECO:0000313" key="4">
    <source>
        <dbReference type="EMBL" id="RWS23914.1"/>
    </source>
</evidence>
<dbReference type="OrthoDB" id="5365701at2759"/>
<organism evidence="4 5">
    <name type="scientific">Leptotrombidium deliense</name>
    <dbReference type="NCBI Taxonomy" id="299467"/>
    <lineage>
        <taxon>Eukaryota</taxon>
        <taxon>Metazoa</taxon>
        <taxon>Ecdysozoa</taxon>
        <taxon>Arthropoda</taxon>
        <taxon>Chelicerata</taxon>
        <taxon>Arachnida</taxon>
        <taxon>Acari</taxon>
        <taxon>Acariformes</taxon>
        <taxon>Trombidiformes</taxon>
        <taxon>Prostigmata</taxon>
        <taxon>Anystina</taxon>
        <taxon>Parasitengona</taxon>
        <taxon>Trombiculoidea</taxon>
        <taxon>Trombiculidae</taxon>
        <taxon>Leptotrombidium</taxon>
    </lineage>
</organism>
<dbReference type="SUPFAM" id="SSF53223">
    <property type="entry name" value="Aminoacid dehydrogenase-like, N-terminal domain"/>
    <property type="match status" value="1"/>
</dbReference>
<evidence type="ECO:0000313" key="5">
    <source>
        <dbReference type="Proteomes" id="UP000288716"/>
    </source>
</evidence>
<dbReference type="GO" id="GO:0005739">
    <property type="term" value="C:mitochondrion"/>
    <property type="evidence" value="ECO:0007669"/>
    <property type="project" value="TreeGrafter"/>
</dbReference>
<gene>
    <name evidence="4" type="ORF">B4U80_06947</name>
</gene>
<dbReference type="InterPro" id="IPR001891">
    <property type="entry name" value="Malic_OxRdtase"/>
</dbReference>
<dbReference type="STRING" id="299467.A0A443S8V8"/>
<evidence type="ECO:0000256" key="1">
    <source>
        <dbReference type="PIRSR" id="PIRSR000106-1"/>
    </source>
</evidence>
<dbReference type="Pfam" id="PF00390">
    <property type="entry name" value="malic"/>
    <property type="match status" value="1"/>
</dbReference>
<dbReference type="GO" id="GO:0004473">
    <property type="term" value="F:malate dehydrogenase (decarboxylating) (NADP+) activity"/>
    <property type="evidence" value="ECO:0007669"/>
    <property type="project" value="TreeGrafter"/>
</dbReference>
<dbReference type="EMBL" id="NCKV01005674">
    <property type="protein sequence ID" value="RWS23914.1"/>
    <property type="molecule type" value="Genomic_DNA"/>
</dbReference>
<feature type="non-terminal residue" evidence="4">
    <location>
        <position position="248"/>
    </location>
</feature>
<feature type="domain" description="Malic enzyme N-terminal" evidence="3">
    <location>
        <begin position="88"/>
        <end position="245"/>
    </location>
</feature>
<dbReference type="PIRSF" id="PIRSF000106">
    <property type="entry name" value="ME"/>
    <property type="match status" value="1"/>
</dbReference>
<dbReference type="InterPro" id="IPR046346">
    <property type="entry name" value="Aminoacid_DH-like_N_sf"/>
</dbReference>
<name>A0A443S8V8_9ACAR</name>
<proteinExistence type="predicted"/>
<dbReference type="VEuPathDB" id="VectorBase:LDEU008126"/>
<sequence>MQGLCQRQRRLFSTTHRLFERLTGIELLRDPRANKDLGFTANERDALKLRGLLPHAFRDQELQAMGVMQGIRRIKSGILKYIFLRNLQNANERLFYYVLCNNTEELMPIVYTPVVGEACQKYSYIYTKPRGIYITAEDAGHISTILDNWPENDVKAICVTDGGRILGLGDLGANGMGIPVGKLCLYTALAGVPPDVTLPVTIDVGTNNELLLSDPLYIGVRHKRLSGPKYIELIDEFMEAVVKKWGKT</sequence>
<feature type="active site" description="Proton donor" evidence="1">
    <location>
        <position position="111"/>
    </location>
</feature>
<keyword evidence="5" id="KW-1185">Reference proteome</keyword>
<dbReference type="Gene3D" id="3.40.50.10380">
    <property type="entry name" value="Malic enzyme, N-terminal domain"/>
    <property type="match status" value="1"/>
</dbReference>
<dbReference type="PANTHER" id="PTHR23406:SF90">
    <property type="entry name" value="MALIC ENZYME-RELATED"/>
    <property type="match status" value="1"/>
</dbReference>
<comment type="caution">
    <text evidence="4">The sequence shown here is derived from an EMBL/GenBank/DDBJ whole genome shotgun (WGS) entry which is preliminary data.</text>
</comment>
<accession>A0A443S8V8</accession>